<accession>A0ABW0H4F2</accession>
<reference evidence="2" key="1">
    <citation type="journal article" date="2019" name="Int. J. Syst. Evol. Microbiol.">
        <title>The Global Catalogue of Microorganisms (GCM) 10K type strain sequencing project: providing services to taxonomists for standard genome sequencing and annotation.</title>
        <authorList>
            <consortium name="The Broad Institute Genomics Platform"/>
            <consortium name="The Broad Institute Genome Sequencing Center for Infectious Disease"/>
            <person name="Wu L."/>
            <person name="Ma J."/>
        </authorList>
    </citation>
    <scope>NUCLEOTIDE SEQUENCE [LARGE SCALE GENOMIC DNA]</scope>
    <source>
        <strain evidence="2">CGMCC 4.1415</strain>
    </source>
</reference>
<dbReference type="Proteomes" id="UP001596016">
    <property type="component" value="Unassembled WGS sequence"/>
</dbReference>
<gene>
    <name evidence="1" type="ORF">ACFPLB_13180</name>
</gene>
<keyword evidence="2" id="KW-1185">Reference proteome</keyword>
<comment type="caution">
    <text evidence="1">The sequence shown here is derived from an EMBL/GenBank/DDBJ whole genome shotgun (WGS) entry which is preliminary data.</text>
</comment>
<dbReference type="RefSeq" id="WP_378230350.1">
    <property type="nucleotide sequence ID" value="NZ_JBHSLL010000047.1"/>
</dbReference>
<proteinExistence type="predicted"/>
<dbReference type="EMBL" id="JBHSLL010000047">
    <property type="protein sequence ID" value="MFC5386913.1"/>
    <property type="molecule type" value="Genomic_DNA"/>
</dbReference>
<protein>
    <submittedName>
        <fullName evidence="1">Uncharacterized protein</fullName>
    </submittedName>
</protein>
<evidence type="ECO:0000313" key="2">
    <source>
        <dbReference type="Proteomes" id="UP001596016"/>
    </source>
</evidence>
<organism evidence="1 2">
    <name type="scientific">Aquamicrobium segne</name>
    <dbReference type="NCBI Taxonomy" id="469547"/>
    <lineage>
        <taxon>Bacteria</taxon>
        <taxon>Pseudomonadati</taxon>
        <taxon>Pseudomonadota</taxon>
        <taxon>Alphaproteobacteria</taxon>
        <taxon>Hyphomicrobiales</taxon>
        <taxon>Phyllobacteriaceae</taxon>
        <taxon>Aquamicrobium</taxon>
    </lineage>
</organism>
<name>A0ABW0H4F2_9HYPH</name>
<evidence type="ECO:0000313" key="1">
    <source>
        <dbReference type="EMBL" id="MFC5386913.1"/>
    </source>
</evidence>
<sequence length="130" mass="14455">GRTIEAKPVSGQTCQIEPQKGPALGAKGMQMIHSSAPGPGSIAVLTARDLTDVSTAVWLDEHPQTGPRRIRHLLAAGGWDDRMWWSQQVVRPARQADTNCCAWRARNQMNLDEIAFLGRLPEHADWKEDY</sequence>
<feature type="non-terminal residue" evidence="1">
    <location>
        <position position="1"/>
    </location>
</feature>